<reference evidence="11" key="1">
    <citation type="submission" date="2022-11" db="UniProtKB">
        <authorList>
            <consortium name="WormBaseParasite"/>
        </authorList>
    </citation>
    <scope>IDENTIFICATION</scope>
</reference>
<evidence type="ECO:0000256" key="5">
    <source>
        <dbReference type="ARBA" id="ARBA00023125"/>
    </source>
</evidence>
<dbReference type="CDD" id="cd22911">
    <property type="entry name" value="HFD_H3"/>
    <property type="match status" value="1"/>
</dbReference>
<dbReference type="Proteomes" id="UP000887540">
    <property type="component" value="Unplaced"/>
</dbReference>
<dbReference type="InterPro" id="IPR000164">
    <property type="entry name" value="Histone_H3/CENP-A"/>
</dbReference>
<evidence type="ECO:0000256" key="1">
    <source>
        <dbReference type="ARBA" id="ARBA00004123"/>
    </source>
</evidence>
<name>A0A914BVE5_9BILA</name>
<evidence type="ECO:0000313" key="11">
    <source>
        <dbReference type="WBParaSite" id="ACRNAN_Path_1097.g4190.t1"/>
    </source>
</evidence>
<comment type="subcellular location">
    <subcellularLocation>
        <location evidence="2">Chromosome</location>
    </subcellularLocation>
    <subcellularLocation>
        <location evidence="1">Nucleus</location>
    </subcellularLocation>
</comment>
<evidence type="ECO:0000256" key="8">
    <source>
        <dbReference type="SAM" id="MobiDB-lite"/>
    </source>
</evidence>
<dbReference type="FunFam" id="1.10.20.10:FF:000085">
    <property type="entry name" value="Histone H3.2"/>
    <property type="match status" value="1"/>
</dbReference>
<keyword evidence="10" id="KW-1185">Reference proteome</keyword>
<keyword evidence="6" id="KW-0539">Nucleus</keyword>
<feature type="compositionally biased region" description="Basic and acidic residues" evidence="8">
    <location>
        <begin position="44"/>
        <end position="54"/>
    </location>
</feature>
<evidence type="ECO:0000313" key="10">
    <source>
        <dbReference type="Proteomes" id="UP000887540"/>
    </source>
</evidence>
<evidence type="ECO:0000256" key="4">
    <source>
        <dbReference type="ARBA" id="ARBA00022454"/>
    </source>
</evidence>
<evidence type="ECO:0000256" key="3">
    <source>
        <dbReference type="ARBA" id="ARBA00010343"/>
    </source>
</evidence>
<dbReference type="InterPro" id="IPR007125">
    <property type="entry name" value="H2A/H2B/H3"/>
</dbReference>
<keyword evidence="4" id="KW-0158">Chromosome</keyword>
<feature type="compositionally biased region" description="Polar residues" evidence="8">
    <location>
        <begin position="9"/>
        <end position="31"/>
    </location>
</feature>
<dbReference type="GO" id="GO:0046982">
    <property type="term" value="F:protein heterodimerization activity"/>
    <property type="evidence" value="ECO:0007669"/>
    <property type="project" value="InterPro"/>
</dbReference>
<evidence type="ECO:0000256" key="7">
    <source>
        <dbReference type="ARBA" id="ARBA00023269"/>
    </source>
</evidence>
<evidence type="ECO:0000256" key="6">
    <source>
        <dbReference type="ARBA" id="ARBA00023242"/>
    </source>
</evidence>
<comment type="similarity">
    <text evidence="3">Belongs to the histone H3 family.</text>
</comment>
<feature type="region of interest" description="Disordered" evidence="8">
    <location>
        <begin position="1"/>
        <end position="75"/>
    </location>
</feature>
<accession>A0A914BVE5</accession>
<dbReference type="GO" id="GO:0030527">
    <property type="term" value="F:structural constituent of chromatin"/>
    <property type="evidence" value="ECO:0007669"/>
    <property type="project" value="InterPro"/>
</dbReference>
<dbReference type="SMART" id="SM00428">
    <property type="entry name" value="H3"/>
    <property type="match status" value="1"/>
</dbReference>
<dbReference type="SUPFAM" id="SSF47113">
    <property type="entry name" value="Histone-fold"/>
    <property type="match status" value="1"/>
</dbReference>
<dbReference type="PRINTS" id="PR00622">
    <property type="entry name" value="HISTONEH3"/>
</dbReference>
<protein>
    <submittedName>
        <fullName evidence="11">Histone H2A/H2B/H3 domain-containing protein</fullName>
    </submittedName>
</protein>
<dbReference type="InterPro" id="IPR009072">
    <property type="entry name" value="Histone-fold"/>
</dbReference>
<dbReference type="PANTHER" id="PTHR11426">
    <property type="entry name" value="HISTONE H3"/>
    <property type="match status" value="1"/>
</dbReference>
<evidence type="ECO:0000259" key="9">
    <source>
        <dbReference type="Pfam" id="PF00125"/>
    </source>
</evidence>
<dbReference type="AlphaFoldDB" id="A0A914BVE5"/>
<dbReference type="Pfam" id="PF00125">
    <property type="entry name" value="Histone"/>
    <property type="match status" value="1"/>
</dbReference>
<dbReference type="GO" id="GO:0000786">
    <property type="term" value="C:nucleosome"/>
    <property type="evidence" value="ECO:0007669"/>
    <property type="project" value="UniProtKB-KW"/>
</dbReference>
<feature type="domain" description="Core Histone H2A/H2B/H3" evidence="9">
    <location>
        <begin position="77"/>
        <end position="163"/>
    </location>
</feature>
<dbReference type="PROSITE" id="PS00959">
    <property type="entry name" value="HISTONE_H3_2"/>
    <property type="match status" value="1"/>
</dbReference>
<proteinExistence type="inferred from homology"/>
<evidence type="ECO:0000256" key="2">
    <source>
        <dbReference type="ARBA" id="ARBA00004286"/>
    </source>
</evidence>
<dbReference type="GO" id="GO:0005634">
    <property type="term" value="C:nucleus"/>
    <property type="evidence" value="ECO:0007669"/>
    <property type="project" value="UniProtKB-SubCell"/>
</dbReference>
<sequence length="167" mass="18954">MVRSKQVAKKSTTEMTLSTETASNLPTQKGYDSSKVINKAKKSIKNEKPVSEKAAKKRRNSLTYKDMNPKPAPHKKGALALKEIRYYQARANMLIPKAPFYRLVREIAMDLKPHVKIQGKAILALQEAAETYLTNLFEDTQLAAVHGKRVTIFPKDIDFVRRLRGEK</sequence>
<dbReference type="WBParaSite" id="ACRNAN_Path_1097.g4190.t1">
    <property type="protein sequence ID" value="ACRNAN_Path_1097.g4190.t1"/>
    <property type="gene ID" value="ACRNAN_Path_1097.g4190"/>
</dbReference>
<keyword evidence="5" id="KW-0238">DNA-binding</keyword>
<keyword evidence="7" id="KW-0544">Nucleosome core</keyword>
<dbReference type="GO" id="GO:0003677">
    <property type="term" value="F:DNA binding"/>
    <property type="evidence" value="ECO:0007669"/>
    <property type="project" value="UniProtKB-KW"/>
</dbReference>
<dbReference type="Gene3D" id="1.10.20.10">
    <property type="entry name" value="Histone, subunit A"/>
    <property type="match status" value="1"/>
</dbReference>
<organism evidence="10 11">
    <name type="scientific">Acrobeloides nanus</name>
    <dbReference type="NCBI Taxonomy" id="290746"/>
    <lineage>
        <taxon>Eukaryota</taxon>
        <taxon>Metazoa</taxon>
        <taxon>Ecdysozoa</taxon>
        <taxon>Nematoda</taxon>
        <taxon>Chromadorea</taxon>
        <taxon>Rhabditida</taxon>
        <taxon>Tylenchina</taxon>
        <taxon>Cephalobomorpha</taxon>
        <taxon>Cephaloboidea</taxon>
        <taxon>Cephalobidae</taxon>
        <taxon>Acrobeloides</taxon>
    </lineage>
</organism>